<keyword evidence="6" id="KW-1185">Reference proteome</keyword>
<dbReference type="AlphaFoldDB" id="A0A1B6Q4N4"/>
<evidence type="ECO:0000313" key="6">
    <source>
        <dbReference type="Proteomes" id="UP000000768"/>
    </source>
</evidence>
<feature type="compositionally biased region" description="Pro residues" evidence="3">
    <location>
        <begin position="168"/>
        <end position="177"/>
    </location>
</feature>
<feature type="region of interest" description="Disordered" evidence="3">
    <location>
        <begin position="360"/>
        <end position="392"/>
    </location>
</feature>
<dbReference type="InterPro" id="IPR005735">
    <property type="entry name" value="Znf_LSD1"/>
</dbReference>
<accession>A0A1B6Q4N4</accession>
<evidence type="ECO:0000256" key="3">
    <source>
        <dbReference type="SAM" id="MobiDB-lite"/>
    </source>
</evidence>
<evidence type="ECO:0000259" key="4">
    <source>
        <dbReference type="Pfam" id="PF06943"/>
    </source>
</evidence>
<evidence type="ECO:0000256" key="2">
    <source>
        <dbReference type="ARBA" id="ARBA00023242"/>
    </source>
</evidence>
<dbReference type="EMBL" id="CM000762">
    <property type="protein sequence ID" value="KXG32887.1"/>
    <property type="molecule type" value="Genomic_DNA"/>
</dbReference>
<reference evidence="6" key="2">
    <citation type="journal article" date="2018" name="Plant J.">
        <title>The Sorghum bicolor reference genome: improved assembly, gene annotations, a transcriptome atlas, and signatures of genome organization.</title>
        <authorList>
            <person name="McCormick R.F."/>
            <person name="Truong S.K."/>
            <person name="Sreedasyam A."/>
            <person name="Jenkins J."/>
            <person name="Shu S."/>
            <person name="Sims D."/>
            <person name="Kennedy M."/>
            <person name="Amirebrahimi M."/>
            <person name="Weers B.D."/>
            <person name="McKinley B."/>
            <person name="Mattison A."/>
            <person name="Morishige D.T."/>
            <person name="Grimwood J."/>
            <person name="Schmutz J."/>
            <person name="Mullet J.E."/>
        </authorList>
    </citation>
    <scope>NUCLEOTIDE SEQUENCE [LARGE SCALE GENOMIC DNA]</scope>
    <source>
        <strain evidence="6">cv. BTx623</strain>
    </source>
</reference>
<dbReference type="Pfam" id="PF06943">
    <property type="entry name" value="zf-LSD1"/>
    <property type="match status" value="1"/>
</dbReference>
<dbReference type="NCBIfam" id="TIGR01053">
    <property type="entry name" value="LSD1"/>
    <property type="match status" value="2"/>
</dbReference>
<feature type="compositionally biased region" description="Low complexity" evidence="3">
    <location>
        <begin position="64"/>
        <end position="78"/>
    </location>
</feature>
<protein>
    <recommendedName>
        <fullName evidence="4">Zinc finger LSD1-type domain-containing protein</fullName>
    </recommendedName>
</protein>
<feature type="region of interest" description="Disordered" evidence="3">
    <location>
        <begin position="624"/>
        <end position="665"/>
    </location>
</feature>
<feature type="compositionally biased region" description="Polar residues" evidence="3">
    <location>
        <begin position="713"/>
        <end position="736"/>
    </location>
</feature>
<dbReference type="InParanoid" id="A0A1B6Q4N4"/>
<evidence type="ECO:0000313" key="5">
    <source>
        <dbReference type="EMBL" id="KXG32887.1"/>
    </source>
</evidence>
<dbReference type="Gramene" id="KXG32887">
    <property type="protein sequence ID" value="KXG32887"/>
    <property type="gene ID" value="SORBI_3003G218700"/>
</dbReference>
<comment type="subcellular location">
    <subcellularLocation>
        <location evidence="1">Nucleus</location>
    </subcellularLocation>
</comment>
<keyword evidence="2" id="KW-0539">Nucleus</keyword>
<feature type="region of interest" description="Disordered" evidence="3">
    <location>
        <begin position="256"/>
        <end position="310"/>
    </location>
</feature>
<evidence type="ECO:0000256" key="1">
    <source>
        <dbReference type="ARBA" id="ARBA00004123"/>
    </source>
</evidence>
<feature type="domain" description="Zinc finger LSD1-type" evidence="4">
    <location>
        <begin position="833"/>
        <end position="857"/>
    </location>
</feature>
<dbReference type="InterPro" id="IPR040319">
    <property type="entry name" value="LSD1-like"/>
</dbReference>
<feature type="compositionally biased region" description="Polar residues" evidence="3">
    <location>
        <begin position="647"/>
        <end position="659"/>
    </location>
</feature>
<proteinExistence type="predicted"/>
<dbReference type="STRING" id="4558.A0A1B6Q4N4"/>
<feature type="compositionally biased region" description="Basic and acidic residues" evidence="3">
    <location>
        <begin position="737"/>
        <end position="748"/>
    </location>
</feature>
<dbReference type="PANTHER" id="PTHR31747:SF17">
    <property type="entry name" value="PROTEIN LOL2"/>
    <property type="match status" value="1"/>
</dbReference>
<sequence>MAASPGTAEPLESSTTEHPGAVQLPPLPIDEAEPSPPLLGAAAAHEAISPRKSASPSPLPANMAVEVSPEVEASSSSPSPSPSPSQSPQIVEASPGAPKPLSPPRTAPAAAERASTDLSITEAVAMASQEGARPSPSPESMDAHLHTASAPLTPPMEIGPGGLLPQQQPQPPSPEMAPPLCDYSEPAQPSPLCHPDECTGASPDAPVDEVVAGTSGKAARPSPCENSEFAQLPQPHLPAESTYVCSNAAGKVSAVASEDGTQPAMESIDSEGPLEIGVQRSLQEPEETTTPSRMEAEPCSPEMAPPGFEDCKSQWLPLSDPNPLVESTHTVVQVTATNAMDTTPDTATGSLSPGLLPLLKRGAEGQHPRSCSPTTEAEPGSPDMPPPGFENCKSSWLPLPTLQPVAETTYVSHDVAPTKTMAVGFMEKACSVVALERTDVEIDSERSLLPPLESGTGSSLQGPLPRLPSPMMRAIPCSPDTAPPGFENLKFTQLPPPSLPLVQTAHVLQNSADNEAMSVISEEAPQPSPAVDAMDLDINAKPVLALPSESKPGKSLPPEPTLLLSHVAQHTTCSLGMVLLGSENIKSSQMLLPALVLPLDQTPDILADAGTKKTVTIEGVCHPPPVAGATEEANGSVLPPATENGCEGQSPQLEPQASSPAVDAAATSLEIAPRSFENSESSQLISPCLAETIDPSTHASATMPVLVKSEKTSLPLSPLQATGTDMESTILQQSPSKSEERSLAEPEQHLSSPSVKGTTCSPEVAPPGYENFDSLDQPPPPPPLCSKFEIGQMVCGCCRQLVAYPRGAVHVQCFGCSTINLVLEEHQVGKMYCGQCDTLLMYPFGAPAVKCSNCLFVTEIGERNVRPRILMEQSVSPDPQEVVHQS</sequence>
<dbReference type="OrthoDB" id="509329at2759"/>
<name>A0A1B6Q4N4_SORBI</name>
<feature type="compositionally biased region" description="Pro residues" evidence="3">
    <location>
        <begin position="97"/>
        <end position="106"/>
    </location>
</feature>
<feature type="compositionally biased region" description="Polar residues" evidence="3">
    <location>
        <begin position="749"/>
        <end position="761"/>
    </location>
</feature>
<reference evidence="5 6" key="1">
    <citation type="journal article" date="2009" name="Nature">
        <title>The Sorghum bicolor genome and the diversification of grasses.</title>
        <authorList>
            <person name="Paterson A.H."/>
            <person name="Bowers J.E."/>
            <person name="Bruggmann R."/>
            <person name="Dubchak I."/>
            <person name="Grimwood J."/>
            <person name="Gundlach H."/>
            <person name="Haberer G."/>
            <person name="Hellsten U."/>
            <person name="Mitros T."/>
            <person name="Poliakov A."/>
            <person name="Schmutz J."/>
            <person name="Spannagl M."/>
            <person name="Tang H."/>
            <person name="Wang X."/>
            <person name="Wicker T."/>
            <person name="Bharti A.K."/>
            <person name="Chapman J."/>
            <person name="Feltus F.A."/>
            <person name="Gowik U."/>
            <person name="Grigoriev I.V."/>
            <person name="Lyons E."/>
            <person name="Maher C.A."/>
            <person name="Martis M."/>
            <person name="Narechania A."/>
            <person name="Otillar R.P."/>
            <person name="Penning B.W."/>
            <person name="Salamov A.A."/>
            <person name="Wang Y."/>
            <person name="Zhang L."/>
            <person name="Carpita N.C."/>
            <person name="Freeling M."/>
            <person name="Gingle A.R."/>
            <person name="Hash C.T."/>
            <person name="Keller B."/>
            <person name="Klein P."/>
            <person name="Kresovich S."/>
            <person name="McCann M.C."/>
            <person name="Ming R."/>
            <person name="Peterson D.G."/>
            <person name="Mehboob-ur-Rahman"/>
            <person name="Ware D."/>
            <person name="Westhoff P."/>
            <person name="Mayer K.F."/>
            <person name="Messing J."/>
            <person name="Rokhsar D.S."/>
        </authorList>
    </citation>
    <scope>NUCLEOTIDE SEQUENCE [LARGE SCALE GENOMIC DNA]</scope>
    <source>
        <strain evidence="6">cv. BTx623</strain>
    </source>
</reference>
<organism evidence="5 6">
    <name type="scientific">Sorghum bicolor</name>
    <name type="common">Sorghum</name>
    <name type="synonym">Sorghum vulgare</name>
    <dbReference type="NCBI Taxonomy" id="4558"/>
    <lineage>
        <taxon>Eukaryota</taxon>
        <taxon>Viridiplantae</taxon>
        <taxon>Streptophyta</taxon>
        <taxon>Embryophyta</taxon>
        <taxon>Tracheophyta</taxon>
        <taxon>Spermatophyta</taxon>
        <taxon>Magnoliopsida</taxon>
        <taxon>Liliopsida</taxon>
        <taxon>Poales</taxon>
        <taxon>Poaceae</taxon>
        <taxon>PACMAD clade</taxon>
        <taxon>Panicoideae</taxon>
        <taxon>Andropogonodae</taxon>
        <taxon>Andropogoneae</taxon>
        <taxon>Sorghinae</taxon>
        <taxon>Sorghum</taxon>
    </lineage>
</organism>
<feature type="region of interest" description="Disordered" evidence="3">
    <location>
        <begin position="713"/>
        <end position="761"/>
    </location>
</feature>
<dbReference type="GO" id="GO:0005634">
    <property type="term" value="C:nucleus"/>
    <property type="evidence" value="ECO:0007669"/>
    <property type="project" value="UniProtKB-SubCell"/>
</dbReference>
<dbReference type="Proteomes" id="UP000000768">
    <property type="component" value="Chromosome 3"/>
</dbReference>
<dbReference type="ExpressionAtlas" id="A0A1B6Q4N4">
    <property type="expression patterns" value="baseline and differential"/>
</dbReference>
<dbReference type="PANTHER" id="PTHR31747">
    <property type="entry name" value="PROTEIN LSD1"/>
    <property type="match status" value="1"/>
</dbReference>
<gene>
    <name evidence="5" type="ORF">SORBI_3003G218700</name>
</gene>
<feature type="region of interest" description="Disordered" evidence="3">
    <location>
        <begin position="1"/>
        <end position="230"/>
    </location>
</feature>